<sequence>MSSQSSYPEFLHSCLVTGFSWSSQGFSLPARSPSSWQKTSRFWRAVCHEKHFDCWHGLQSVETQRGHSTLPHLSTVSGTGRPASSQKLLSTPSAACPSWLIGSSPVASPPAEVRDFSS</sequence>
<proteinExistence type="predicted"/>
<accession>A0A182IJZ7</accession>
<dbReference type="EnsemblMetazoa" id="AATE000602-RA">
    <property type="protein sequence ID" value="AATE000602-PA.1"/>
    <property type="gene ID" value="AATE000602"/>
</dbReference>
<reference evidence="1" key="1">
    <citation type="submission" date="2022-08" db="UniProtKB">
        <authorList>
            <consortium name="EnsemblMetazoa"/>
        </authorList>
    </citation>
    <scope>IDENTIFICATION</scope>
    <source>
        <strain evidence="1">EBRO</strain>
    </source>
</reference>
<name>A0A182IJZ7_ANOAO</name>
<dbReference type="VEuPathDB" id="VectorBase:AATE000602"/>
<evidence type="ECO:0000313" key="1">
    <source>
        <dbReference type="EnsemblMetazoa" id="AATE000602-PA.1"/>
    </source>
</evidence>
<dbReference type="AlphaFoldDB" id="A0A182IJZ7"/>
<protein>
    <submittedName>
        <fullName evidence="1">Uncharacterized protein</fullName>
    </submittedName>
</protein>
<organism evidence="1">
    <name type="scientific">Anopheles atroparvus</name>
    <name type="common">European mosquito</name>
    <dbReference type="NCBI Taxonomy" id="41427"/>
    <lineage>
        <taxon>Eukaryota</taxon>
        <taxon>Metazoa</taxon>
        <taxon>Ecdysozoa</taxon>
        <taxon>Arthropoda</taxon>
        <taxon>Hexapoda</taxon>
        <taxon>Insecta</taxon>
        <taxon>Pterygota</taxon>
        <taxon>Neoptera</taxon>
        <taxon>Endopterygota</taxon>
        <taxon>Diptera</taxon>
        <taxon>Nematocera</taxon>
        <taxon>Culicoidea</taxon>
        <taxon>Culicidae</taxon>
        <taxon>Anophelinae</taxon>
        <taxon>Anopheles</taxon>
    </lineage>
</organism>